<dbReference type="EMBL" id="ACYG01000024">
    <property type="protein sequence ID" value="EEV17549.1"/>
    <property type="molecule type" value="Genomic_DNA"/>
</dbReference>
<reference evidence="1 2" key="1">
    <citation type="submission" date="2009-07" db="EMBL/GenBank/DDBJ databases">
        <authorList>
            <person name="Madupu R."/>
            <person name="Sebastian Y."/>
            <person name="Durkin A.S."/>
            <person name="Torralba M."/>
            <person name="Methe B."/>
            <person name="Sutton G.G."/>
            <person name="Strausberg R.L."/>
            <person name="Nelson K.E."/>
        </authorList>
    </citation>
    <scope>NUCLEOTIDE SEQUENCE [LARGE SCALE GENOMIC DNA]</scope>
    <source>
        <strain evidence="1 2">RM3268</strain>
    </source>
</reference>
<gene>
    <name evidence="1" type="ORF">CAMGR0001_0379</name>
</gene>
<name>C8PHD5_9BACT</name>
<protein>
    <submittedName>
        <fullName evidence="1">Uncharacterized protein</fullName>
    </submittedName>
</protein>
<dbReference type="AlphaFoldDB" id="C8PHD5"/>
<organism evidence="1 2">
    <name type="scientific">Campylobacter gracilis RM3268</name>
    <dbReference type="NCBI Taxonomy" id="553220"/>
    <lineage>
        <taxon>Bacteria</taxon>
        <taxon>Pseudomonadati</taxon>
        <taxon>Campylobacterota</taxon>
        <taxon>Epsilonproteobacteria</taxon>
        <taxon>Campylobacterales</taxon>
        <taxon>Campylobacteraceae</taxon>
        <taxon>Campylobacter</taxon>
    </lineage>
</organism>
<sequence length="50" mass="5384">MLVTNLPIYFSALLASKSVQDPCKFTLNSAARSPDQFKILSLSLVVTAAI</sequence>
<dbReference type="Proteomes" id="UP000005709">
    <property type="component" value="Unassembled WGS sequence"/>
</dbReference>
<accession>C8PHD5</accession>
<keyword evidence="2" id="KW-1185">Reference proteome</keyword>
<evidence type="ECO:0000313" key="1">
    <source>
        <dbReference type="EMBL" id="EEV17549.1"/>
    </source>
</evidence>
<proteinExistence type="predicted"/>
<evidence type="ECO:0000313" key="2">
    <source>
        <dbReference type="Proteomes" id="UP000005709"/>
    </source>
</evidence>
<comment type="caution">
    <text evidence="1">The sequence shown here is derived from an EMBL/GenBank/DDBJ whole genome shotgun (WGS) entry which is preliminary data.</text>
</comment>